<dbReference type="Proteomes" id="UP000006786">
    <property type="component" value="Unassembled WGS sequence"/>
</dbReference>
<keyword evidence="6" id="KW-1185">Reference proteome</keyword>
<dbReference type="STRING" id="391937.NA2_11694"/>
<dbReference type="Gene3D" id="3.30.70.1070">
    <property type="entry name" value="Sporulation related repeat"/>
    <property type="match status" value="1"/>
</dbReference>
<dbReference type="eggNOG" id="COG0741">
    <property type="taxonomic scope" value="Bacteria"/>
</dbReference>
<dbReference type="Pfam" id="PF05036">
    <property type="entry name" value="SPOR"/>
    <property type="match status" value="1"/>
</dbReference>
<proteinExistence type="inferred from homology"/>
<dbReference type="PANTHER" id="PTHR37423:SF2">
    <property type="entry name" value="MEMBRANE-BOUND LYTIC MUREIN TRANSGLYCOSYLASE C"/>
    <property type="match status" value="1"/>
</dbReference>
<feature type="domain" description="SPOR" evidence="4">
    <location>
        <begin position="204"/>
        <end position="284"/>
    </location>
</feature>
<dbReference type="GO" id="GO:0042834">
    <property type="term" value="F:peptidoglycan binding"/>
    <property type="evidence" value="ECO:0007669"/>
    <property type="project" value="InterPro"/>
</dbReference>
<dbReference type="Pfam" id="PF01464">
    <property type="entry name" value="SLT"/>
    <property type="match status" value="1"/>
</dbReference>
<organism evidence="5 6">
    <name type="scientific">Nitratireductor pacificus pht-3B</name>
    <dbReference type="NCBI Taxonomy" id="391937"/>
    <lineage>
        <taxon>Bacteria</taxon>
        <taxon>Pseudomonadati</taxon>
        <taxon>Pseudomonadota</taxon>
        <taxon>Alphaproteobacteria</taxon>
        <taxon>Hyphomicrobiales</taxon>
        <taxon>Phyllobacteriaceae</taxon>
        <taxon>Nitratireductor</taxon>
    </lineage>
</organism>
<feature type="domain" description="Transglycosylase SLT" evidence="3">
    <location>
        <begin position="44"/>
        <end position="141"/>
    </location>
</feature>
<evidence type="ECO:0000256" key="1">
    <source>
        <dbReference type="ARBA" id="ARBA00007734"/>
    </source>
</evidence>
<dbReference type="InterPro" id="IPR023346">
    <property type="entry name" value="Lysozyme-like_dom_sf"/>
</dbReference>
<dbReference type="InterPro" id="IPR007730">
    <property type="entry name" value="SPOR-like_dom"/>
</dbReference>
<comment type="similarity">
    <text evidence="1">Belongs to the transglycosylase Slt family.</text>
</comment>
<sequence length="287" mass="31032">MFWRDGWLVLTVLLSVTFLAAGQVQGAEDEPSQADLVARVCALIETHADENGLDAAFLARLLWKESRFDPNAVSPKGAEGVAQFMPGTAALRGLKDAFDIAQAIPASAAYLAELKTKFGNLGLAAAAYNAGENRIARWLSRGGFLPLETENYVHAILGEPVDSFSDRSHVATVPPLDGDKPFGEACRALPVNARAVVAMASVPTQPWGIQVAGHFRRDVAIRLWQQAQRRHRALLVGHEPVVSRVRSPRGWRGIYAVRIGAGSRAEAARLCGRLQNGGQPCVVLRNR</sequence>
<dbReference type="InterPro" id="IPR008258">
    <property type="entry name" value="Transglycosylase_SLT_dom_1"/>
</dbReference>
<dbReference type="AlphaFoldDB" id="K2LL95"/>
<evidence type="ECO:0000313" key="6">
    <source>
        <dbReference type="Proteomes" id="UP000006786"/>
    </source>
</evidence>
<reference evidence="5 6" key="1">
    <citation type="journal article" date="2012" name="J. Bacteriol.">
        <title>Genome Sequence of Nitratireductor pacificus Type Strain pht-3B.</title>
        <authorList>
            <person name="Lai Q."/>
            <person name="Li G."/>
            <person name="Shao Z."/>
        </authorList>
    </citation>
    <scope>NUCLEOTIDE SEQUENCE [LARGE SCALE GENOMIC DNA]</scope>
    <source>
        <strain evidence="6">pht-3B</strain>
    </source>
</reference>
<dbReference type="CDD" id="cd00254">
    <property type="entry name" value="LT-like"/>
    <property type="match status" value="1"/>
</dbReference>
<evidence type="ECO:0000259" key="3">
    <source>
        <dbReference type="Pfam" id="PF01464"/>
    </source>
</evidence>
<comment type="similarity">
    <text evidence="2">Belongs to the virb1 family.</text>
</comment>
<evidence type="ECO:0000313" key="5">
    <source>
        <dbReference type="EMBL" id="EKF18559.1"/>
    </source>
</evidence>
<gene>
    <name evidence="5" type="ORF">NA2_11694</name>
</gene>
<evidence type="ECO:0000256" key="2">
    <source>
        <dbReference type="ARBA" id="ARBA00009387"/>
    </source>
</evidence>
<dbReference type="OrthoDB" id="9801695at2"/>
<dbReference type="EMBL" id="AMRM01000012">
    <property type="protein sequence ID" value="EKF18559.1"/>
    <property type="molecule type" value="Genomic_DNA"/>
</dbReference>
<dbReference type="RefSeq" id="WP_008597102.1">
    <property type="nucleotide sequence ID" value="NZ_AMRM01000012.1"/>
</dbReference>
<comment type="caution">
    <text evidence="5">The sequence shown here is derived from an EMBL/GenBank/DDBJ whole genome shotgun (WGS) entry which is preliminary data.</text>
</comment>
<dbReference type="SUPFAM" id="SSF53955">
    <property type="entry name" value="Lysozyme-like"/>
    <property type="match status" value="1"/>
</dbReference>
<name>K2LL95_9HYPH</name>
<dbReference type="InterPro" id="IPR036680">
    <property type="entry name" value="SPOR-like_sf"/>
</dbReference>
<dbReference type="PATRIC" id="fig|391937.3.peg.2404"/>
<accession>K2LL95</accession>
<protein>
    <submittedName>
        <fullName evidence="5">Lytic transglycosylase</fullName>
    </submittedName>
</protein>
<dbReference type="PANTHER" id="PTHR37423">
    <property type="entry name" value="SOLUBLE LYTIC MUREIN TRANSGLYCOSYLASE-RELATED"/>
    <property type="match status" value="1"/>
</dbReference>
<evidence type="ECO:0000259" key="4">
    <source>
        <dbReference type="Pfam" id="PF05036"/>
    </source>
</evidence>
<dbReference type="Gene3D" id="1.10.530.10">
    <property type="match status" value="1"/>
</dbReference>